<keyword evidence="6 7" id="KW-0961">Cell wall biogenesis/degradation</keyword>
<keyword evidence="4 7" id="KW-0472">Membrane</keyword>
<evidence type="ECO:0000256" key="1">
    <source>
        <dbReference type="ARBA" id="ARBA00022475"/>
    </source>
</evidence>
<reference evidence="8 9" key="1">
    <citation type="journal article" date="2016" name="Nat. Commun.">
        <title>Thousands of microbial genomes shed light on interconnected biogeochemical processes in an aquifer system.</title>
        <authorList>
            <person name="Anantharaman K."/>
            <person name="Brown C.T."/>
            <person name="Hug L.A."/>
            <person name="Sharon I."/>
            <person name="Castelle C.J."/>
            <person name="Probst A.J."/>
            <person name="Thomas B.C."/>
            <person name="Singh A."/>
            <person name="Wilkins M.J."/>
            <person name="Karaoz U."/>
            <person name="Brodie E.L."/>
            <person name="Williams K.H."/>
            <person name="Hubbard S.S."/>
            <person name="Banfield J.F."/>
        </authorList>
    </citation>
    <scope>NUCLEOTIDE SEQUENCE [LARGE SCALE GENOMIC DNA]</scope>
</reference>
<gene>
    <name evidence="7" type="primary">mltG</name>
    <name evidence="8" type="ORF">A2604_00135</name>
</gene>
<dbReference type="AlphaFoldDB" id="A0A1G2CNX7"/>
<dbReference type="Gene3D" id="3.30.1490.480">
    <property type="entry name" value="Endolytic murein transglycosylase"/>
    <property type="match status" value="1"/>
</dbReference>
<dbReference type="GO" id="GO:0005886">
    <property type="term" value="C:plasma membrane"/>
    <property type="evidence" value="ECO:0007669"/>
    <property type="project" value="UniProtKB-SubCell"/>
</dbReference>
<keyword evidence="5 7" id="KW-0456">Lyase</keyword>
<dbReference type="NCBIfam" id="TIGR00247">
    <property type="entry name" value="endolytic transglycosylase MltG"/>
    <property type="match status" value="1"/>
</dbReference>
<feature type="transmembrane region" description="Helical" evidence="7">
    <location>
        <begin position="9"/>
        <end position="28"/>
    </location>
</feature>
<dbReference type="Proteomes" id="UP000177587">
    <property type="component" value="Unassembled WGS sequence"/>
</dbReference>
<evidence type="ECO:0000256" key="7">
    <source>
        <dbReference type="HAMAP-Rule" id="MF_02065"/>
    </source>
</evidence>
<comment type="function">
    <text evidence="7">Functions as a peptidoglycan terminase that cleaves nascent peptidoglycan strands endolytically to terminate their elongation.</text>
</comment>
<sequence length="330" mass="37682">MRRNIKSKNFFILAAAGVIFFAAVVFLYTDFFGALKRGAEAERFIIPLNLDEPAIVSKLKEEGFIRRAFAFNLALSLEGGHGKIKAGGYQISKSMNVWQVARTLIGESYMKWVVIPEGLRKEEIADILAEKLDWSEEVKEKWINVDTAKESDYTEGVYFPDTYLISKDEEPEKVAKRLQVKFQEKINPFSKEVLKQNIKWTTLVKIASIVQREAAGKNDMPLVAGIIWNRLEKGLKLEVDATVQYARGKTEEGWWAPIKVADKKINSPYNTYLNKGLPLRPIDNPGLDAIKAVLYPEKTACLYYIHDNSRVIHCAKTYEEHLGNIEEYLR</sequence>
<proteinExistence type="inferred from homology"/>
<comment type="catalytic activity">
    <reaction evidence="7">
        <text>a peptidoglycan chain = a peptidoglycan chain with N-acetyl-1,6-anhydromuramyl-[peptide] at the reducing end + a peptidoglycan chain with N-acetylglucosamine at the non-reducing end.</text>
        <dbReference type="EC" id="4.2.2.29"/>
    </reaction>
</comment>
<dbReference type="Pfam" id="PF02618">
    <property type="entry name" value="YceG"/>
    <property type="match status" value="1"/>
</dbReference>
<feature type="site" description="Important for catalytic activity" evidence="7">
    <location>
        <position position="213"/>
    </location>
</feature>
<protein>
    <recommendedName>
        <fullName evidence="7">Endolytic murein transglycosylase</fullName>
        <ecNumber evidence="7">4.2.2.29</ecNumber>
    </recommendedName>
    <alternativeName>
        <fullName evidence="7">Peptidoglycan lytic transglycosylase</fullName>
    </alternativeName>
    <alternativeName>
        <fullName evidence="7">Peptidoglycan polymerization terminase</fullName>
    </alternativeName>
</protein>
<keyword evidence="2 7" id="KW-0812">Transmembrane</keyword>
<accession>A0A1G2CNX7</accession>
<name>A0A1G2CNX7_9BACT</name>
<dbReference type="PANTHER" id="PTHR30518:SF2">
    <property type="entry name" value="ENDOLYTIC MUREIN TRANSGLYCOSYLASE"/>
    <property type="match status" value="1"/>
</dbReference>
<keyword evidence="1 7" id="KW-1003">Cell membrane</keyword>
<organism evidence="8 9">
    <name type="scientific">Candidatus Liptonbacteria bacterium RIFOXYD1_FULL_36_11</name>
    <dbReference type="NCBI Taxonomy" id="1798656"/>
    <lineage>
        <taxon>Bacteria</taxon>
        <taxon>Candidatus Liptoniibacteriota</taxon>
    </lineage>
</organism>
<evidence type="ECO:0000256" key="4">
    <source>
        <dbReference type="ARBA" id="ARBA00023136"/>
    </source>
</evidence>
<dbReference type="GO" id="GO:0008932">
    <property type="term" value="F:lytic endotransglycosylase activity"/>
    <property type="evidence" value="ECO:0007669"/>
    <property type="project" value="UniProtKB-UniRule"/>
</dbReference>
<dbReference type="PANTHER" id="PTHR30518">
    <property type="entry name" value="ENDOLYTIC MUREIN TRANSGLYCOSYLASE"/>
    <property type="match status" value="1"/>
</dbReference>
<dbReference type="HAMAP" id="MF_02065">
    <property type="entry name" value="MltG"/>
    <property type="match status" value="1"/>
</dbReference>
<evidence type="ECO:0000256" key="6">
    <source>
        <dbReference type="ARBA" id="ARBA00023316"/>
    </source>
</evidence>
<keyword evidence="3 7" id="KW-1133">Transmembrane helix</keyword>
<dbReference type="EMBL" id="MHLG01000029">
    <property type="protein sequence ID" value="OGZ03116.1"/>
    <property type="molecule type" value="Genomic_DNA"/>
</dbReference>
<dbReference type="InterPro" id="IPR003770">
    <property type="entry name" value="MLTG-like"/>
</dbReference>
<dbReference type="GO" id="GO:0009252">
    <property type="term" value="P:peptidoglycan biosynthetic process"/>
    <property type="evidence" value="ECO:0007669"/>
    <property type="project" value="UniProtKB-UniRule"/>
</dbReference>
<dbReference type="EC" id="4.2.2.29" evidence="7"/>
<comment type="similarity">
    <text evidence="7">Belongs to the transglycosylase MltG family.</text>
</comment>
<evidence type="ECO:0000256" key="3">
    <source>
        <dbReference type="ARBA" id="ARBA00022989"/>
    </source>
</evidence>
<evidence type="ECO:0000256" key="5">
    <source>
        <dbReference type="ARBA" id="ARBA00023239"/>
    </source>
</evidence>
<evidence type="ECO:0000313" key="8">
    <source>
        <dbReference type="EMBL" id="OGZ03116.1"/>
    </source>
</evidence>
<dbReference type="GO" id="GO:0071555">
    <property type="term" value="P:cell wall organization"/>
    <property type="evidence" value="ECO:0007669"/>
    <property type="project" value="UniProtKB-KW"/>
</dbReference>
<comment type="caution">
    <text evidence="8">The sequence shown here is derived from an EMBL/GenBank/DDBJ whole genome shotgun (WGS) entry which is preliminary data.</text>
</comment>
<comment type="subcellular location">
    <subcellularLocation>
        <location evidence="7">Cell membrane</location>
        <topology evidence="7">Single-pass membrane protein</topology>
    </subcellularLocation>
</comment>
<dbReference type="STRING" id="1798656.A2604_00135"/>
<evidence type="ECO:0000256" key="2">
    <source>
        <dbReference type="ARBA" id="ARBA00022692"/>
    </source>
</evidence>
<evidence type="ECO:0000313" key="9">
    <source>
        <dbReference type="Proteomes" id="UP000177587"/>
    </source>
</evidence>